<sequence>MFLHISEQREVIILRFSRQSAPKTVSPLVENLFWRSPR</sequence>
<dbReference type="EMBL" id="GBRH01198519">
    <property type="protein sequence ID" value="JAD99376.1"/>
    <property type="molecule type" value="Transcribed_RNA"/>
</dbReference>
<dbReference type="AlphaFoldDB" id="A0A0A9EH08"/>
<evidence type="ECO:0000313" key="1">
    <source>
        <dbReference type="EMBL" id="JAD99376.1"/>
    </source>
</evidence>
<proteinExistence type="predicted"/>
<reference evidence="1" key="2">
    <citation type="journal article" date="2015" name="Data Brief">
        <title>Shoot transcriptome of the giant reed, Arundo donax.</title>
        <authorList>
            <person name="Barrero R.A."/>
            <person name="Guerrero F.D."/>
            <person name="Moolhuijzen P."/>
            <person name="Goolsby J.A."/>
            <person name="Tidwell J."/>
            <person name="Bellgard S.E."/>
            <person name="Bellgard M.I."/>
        </authorList>
    </citation>
    <scope>NUCLEOTIDE SEQUENCE</scope>
    <source>
        <tissue evidence="1">Shoot tissue taken approximately 20 cm above the soil surface</tissue>
    </source>
</reference>
<name>A0A0A9EH08_ARUDO</name>
<reference evidence="1" key="1">
    <citation type="submission" date="2014-09" db="EMBL/GenBank/DDBJ databases">
        <authorList>
            <person name="Magalhaes I.L.F."/>
            <person name="Oliveira U."/>
            <person name="Santos F.R."/>
            <person name="Vidigal T.H.D.A."/>
            <person name="Brescovit A.D."/>
            <person name="Santos A.J."/>
        </authorList>
    </citation>
    <scope>NUCLEOTIDE SEQUENCE</scope>
    <source>
        <tissue evidence="1">Shoot tissue taken approximately 20 cm above the soil surface</tissue>
    </source>
</reference>
<organism evidence="1">
    <name type="scientific">Arundo donax</name>
    <name type="common">Giant reed</name>
    <name type="synonym">Donax arundinaceus</name>
    <dbReference type="NCBI Taxonomy" id="35708"/>
    <lineage>
        <taxon>Eukaryota</taxon>
        <taxon>Viridiplantae</taxon>
        <taxon>Streptophyta</taxon>
        <taxon>Embryophyta</taxon>
        <taxon>Tracheophyta</taxon>
        <taxon>Spermatophyta</taxon>
        <taxon>Magnoliopsida</taxon>
        <taxon>Liliopsida</taxon>
        <taxon>Poales</taxon>
        <taxon>Poaceae</taxon>
        <taxon>PACMAD clade</taxon>
        <taxon>Arundinoideae</taxon>
        <taxon>Arundineae</taxon>
        <taxon>Arundo</taxon>
    </lineage>
</organism>
<protein>
    <submittedName>
        <fullName evidence="1">Uncharacterized protein</fullName>
    </submittedName>
</protein>
<accession>A0A0A9EH08</accession>